<gene>
    <name evidence="2" type="ORF">SAMN04487970_10654</name>
</gene>
<feature type="signal peptide" evidence="1">
    <location>
        <begin position="1"/>
        <end position="33"/>
    </location>
</feature>
<dbReference type="AlphaFoldDB" id="A0A1G4TS96"/>
<keyword evidence="3" id="KW-1185">Reference proteome</keyword>
<feature type="chain" id="PRO_5011585189" evidence="1">
    <location>
        <begin position="34"/>
        <end position="152"/>
    </location>
</feature>
<dbReference type="EMBL" id="FMTT01000065">
    <property type="protein sequence ID" value="SCW84282.1"/>
    <property type="molecule type" value="Genomic_DNA"/>
</dbReference>
<name>A0A1G4TS96_9BACL</name>
<evidence type="ECO:0000313" key="3">
    <source>
        <dbReference type="Proteomes" id="UP000198601"/>
    </source>
</evidence>
<keyword evidence="1" id="KW-0732">Signal</keyword>
<sequence>MILNMKSEKMKMLPVIVLATGLVVTSAVPSTFAAESVASKTVSGGWSEKSGYFTTINNNRGFSILAASEPKHEGYVESRREGSTVLLKRAVGKTTWENTRHYTRARFEGNLTGKIKGDSGRVWGTGSTEAKSDWIDKSFSDWVGKTYYGNEE</sequence>
<accession>A0A1G4TS96</accession>
<proteinExistence type="predicted"/>
<evidence type="ECO:0000256" key="1">
    <source>
        <dbReference type="SAM" id="SignalP"/>
    </source>
</evidence>
<evidence type="ECO:0000313" key="2">
    <source>
        <dbReference type="EMBL" id="SCW84282.1"/>
    </source>
</evidence>
<organism evidence="2 3">
    <name type="scientific">Paenibacillus tianmuensis</name>
    <dbReference type="NCBI Taxonomy" id="624147"/>
    <lineage>
        <taxon>Bacteria</taxon>
        <taxon>Bacillati</taxon>
        <taxon>Bacillota</taxon>
        <taxon>Bacilli</taxon>
        <taxon>Bacillales</taxon>
        <taxon>Paenibacillaceae</taxon>
        <taxon>Paenibacillus</taxon>
    </lineage>
</organism>
<protein>
    <submittedName>
        <fullName evidence="2">Uncharacterized protein</fullName>
    </submittedName>
</protein>
<dbReference type="Proteomes" id="UP000198601">
    <property type="component" value="Unassembled WGS sequence"/>
</dbReference>
<reference evidence="3" key="1">
    <citation type="submission" date="2016-10" db="EMBL/GenBank/DDBJ databases">
        <authorList>
            <person name="Varghese N."/>
            <person name="Submissions S."/>
        </authorList>
    </citation>
    <scope>NUCLEOTIDE SEQUENCE [LARGE SCALE GENOMIC DNA]</scope>
    <source>
        <strain evidence="3">CGMCC 1.8946</strain>
    </source>
</reference>
<dbReference type="STRING" id="624147.SAMN04487970_10654"/>